<evidence type="ECO:0000313" key="2">
    <source>
        <dbReference type="EMBL" id="SAI68564.1"/>
    </source>
</evidence>
<name>A0A157SDX5_9BORD</name>
<dbReference type="OrthoDB" id="511546at2"/>
<dbReference type="RefSeq" id="WP_066126569.1">
    <property type="nucleotide sequence ID" value="NZ_FKIF01000004.1"/>
</dbReference>
<dbReference type="EMBL" id="FKIF01000004">
    <property type="protein sequence ID" value="SAI68564.1"/>
    <property type="molecule type" value="Genomic_DNA"/>
</dbReference>
<dbReference type="Proteomes" id="UP000076848">
    <property type="component" value="Unassembled WGS sequence"/>
</dbReference>
<sequence>MASPIQRRLGWAGGLTGGAALGMAVWASEISSPVQFPENYKQGVHYATVERGNVREEIYTSREAIEAASKNQPLPDGTVIFMEDYRDGKLLRYIAMEKRAGYGDAQPEDVRTGDWAFQSFGPDRRINRSENLARCMACHKPQARNDFVFTYARMQTLGSKQP</sequence>
<evidence type="ECO:0000259" key="1">
    <source>
        <dbReference type="Pfam" id="PF16694"/>
    </source>
</evidence>
<protein>
    <recommendedName>
        <fullName evidence="1">Cytochrome P460 domain-containing protein</fullName>
    </recommendedName>
</protein>
<dbReference type="InterPro" id="IPR038142">
    <property type="entry name" value="Cytochrome_P460_sp"/>
</dbReference>
<dbReference type="Gene3D" id="3.50.70.20">
    <property type="entry name" value="Cytochrome P460"/>
    <property type="match status" value="1"/>
</dbReference>
<proteinExistence type="predicted"/>
<gene>
    <name evidence="2" type="ORF">SAMEA3906486_02069</name>
</gene>
<feature type="domain" description="Cytochrome P460" evidence="1">
    <location>
        <begin position="37"/>
        <end position="150"/>
    </location>
</feature>
<dbReference type="Pfam" id="PF16694">
    <property type="entry name" value="Cytochrome_P460"/>
    <property type="match status" value="1"/>
</dbReference>
<accession>A0A157SDX5</accession>
<dbReference type="CDD" id="cd20716">
    <property type="entry name" value="cyt_P460_fam"/>
    <property type="match status" value="1"/>
</dbReference>
<dbReference type="AlphaFoldDB" id="A0A157SDX5"/>
<keyword evidence="3" id="KW-1185">Reference proteome</keyword>
<evidence type="ECO:0000313" key="3">
    <source>
        <dbReference type="Proteomes" id="UP000076848"/>
    </source>
</evidence>
<dbReference type="InterPro" id="IPR032033">
    <property type="entry name" value="Cytochrome_P460"/>
</dbReference>
<organism evidence="2 3">
    <name type="scientific">Bordetella ansorpii</name>
    <dbReference type="NCBI Taxonomy" id="288768"/>
    <lineage>
        <taxon>Bacteria</taxon>
        <taxon>Pseudomonadati</taxon>
        <taxon>Pseudomonadota</taxon>
        <taxon>Betaproteobacteria</taxon>
        <taxon>Burkholderiales</taxon>
        <taxon>Alcaligenaceae</taxon>
        <taxon>Bordetella</taxon>
    </lineage>
</organism>
<dbReference type="STRING" id="288768.SAMEA3906486_02069"/>
<reference evidence="2 3" key="1">
    <citation type="submission" date="2016-04" db="EMBL/GenBank/DDBJ databases">
        <authorList>
            <consortium name="Pathogen Informatics"/>
        </authorList>
    </citation>
    <scope>NUCLEOTIDE SEQUENCE [LARGE SCALE GENOMIC DNA]</scope>
    <source>
        <strain evidence="2 3">H050680373</strain>
    </source>
</reference>